<gene>
    <name evidence="4" type="ORF">J2X19_003805</name>
</gene>
<keyword evidence="5" id="KW-1185">Reference proteome</keyword>
<dbReference type="InterPro" id="IPR027417">
    <property type="entry name" value="P-loop_NTPase"/>
</dbReference>
<organism evidence="4 5">
    <name type="scientific">Rhodoferax ferrireducens</name>
    <dbReference type="NCBI Taxonomy" id="192843"/>
    <lineage>
        <taxon>Bacteria</taxon>
        <taxon>Pseudomonadati</taxon>
        <taxon>Pseudomonadota</taxon>
        <taxon>Betaproteobacteria</taxon>
        <taxon>Burkholderiales</taxon>
        <taxon>Comamonadaceae</taxon>
        <taxon>Rhodoferax</taxon>
    </lineage>
</organism>
<dbReference type="RefSeq" id="WP_310375518.1">
    <property type="nucleotide sequence ID" value="NZ_JAVDXT010000004.1"/>
</dbReference>
<evidence type="ECO:0000313" key="4">
    <source>
        <dbReference type="EMBL" id="MDR7379111.1"/>
    </source>
</evidence>
<keyword evidence="1" id="KW-0547">Nucleotide-binding</keyword>
<dbReference type="EMBL" id="JAVDXT010000004">
    <property type="protein sequence ID" value="MDR7379111.1"/>
    <property type="molecule type" value="Genomic_DNA"/>
</dbReference>
<dbReference type="SUPFAM" id="SSF55073">
    <property type="entry name" value="Nucleotide cyclase"/>
    <property type="match status" value="1"/>
</dbReference>
<reference evidence="4 5" key="1">
    <citation type="submission" date="2023-07" db="EMBL/GenBank/DDBJ databases">
        <title>Sorghum-associated microbial communities from plants grown in Nebraska, USA.</title>
        <authorList>
            <person name="Schachtman D."/>
        </authorList>
    </citation>
    <scope>NUCLEOTIDE SEQUENCE [LARGE SCALE GENOMIC DNA]</scope>
    <source>
        <strain evidence="4 5">BE313</strain>
    </source>
</reference>
<evidence type="ECO:0000256" key="1">
    <source>
        <dbReference type="ARBA" id="ARBA00022741"/>
    </source>
</evidence>
<dbReference type="SUPFAM" id="SSF48452">
    <property type="entry name" value="TPR-like"/>
    <property type="match status" value="1"/>
</dbReference>
<dbReference type="PANTHER" id="PTHR16305">
    <property type="entry name" value="TESTICULAR SOLUBLE ADENYLYL CYCLASE"/>
    <property type="match status" value="1"/>
</dbReference>
<protein>
    <submittedName>
        <fullName evidence="4">Class 3 adenylate cyclase/predicted ATPase</fullName>
    </submittedName>
</protein>
<keyword evidence="2" id="KW-0067">ATP-binding</keyword>
<dbReference type="CDD" id="cd07302">
    <property type="entry name" value="CHD"/>
    <property type="match status" value="1"/>
</dbReference>
<dbReference type="Pfam" id="PF13191">
    <property type="entry name" value="AAA_16"/>
    <property type="match status" value="1"/>
</dbReference>
<evidence type="ECO:0000256" key="2">
    <source>
        <dbReference type="ARBA" id="ARBA00022840"/>
    </source>
</evidence>
<feature type="domain" description="Guanylate cyclase" evidence="3">
    <location>
        <begin position="340"/>
        <end position="455"/>
    </location>
</feature>
<dbReference type="InterPro" id="IPR029787">
    <property type="entry name" value="Nucleotide_cyclase"/>
</dbReference>
<dbReference type="PROSITE" id="PS50125">
    <property type="entry name" value="GUANYLATE_CYCLASE_2"/>
    <property type="match status" value="1"/>
</dbReference>
<comment type="caution">
    <text evidence="4">The sequence shown here is derived from an EMBL/GenBank/DDBJ whole genome shotgun (WGS) entry which is preliminary data.</text>
</comment>
<dbReference type="Gene3D" id="3.30.70.1230">
    <property type="entry name" value="Nucleotide cyclase"/>
    <property type="match status" value="1"/>
</dbReference>
<sequence length="1369" mass="149937">MHTFDAPALTMTVLLEESRMSMAISDGRAIGLITSLQLAPCTLAPLAELAPASHLELQTRGAGLFARLFPEKIRLLLRHSPPRDLCLQLDAKLLDIPWEMAFDGKNFLGEKFQIARRIVSDATLAFTPRVDLHRETLRVLLVLGTGSSQAHNDYSNALATRLRTMEYLVVTEASAQALERPALLRLADESDVVHCIDAIDPSLHPATAHTLPLVWNDLARQAKTAQLLVFDSLASTAGQTSNTAWLQTACHRSAPVLVQTHWMDGHNSVDGMHALYRGLAQGLALGEAVRLARVEGLQHSAHHDSAGRRPWTPALYGDAKLVLQPASDRPGLGDHLRQVTAMSCDLVESTKLLGVWGAERYSDMLDSYHAACAGIVARWGGISDSPQGDDGVMCYFGIPLAYEDSAARALRAGLEILQMVTQLGIQVRLGVVTGHVVVKAGQPFGVSLHLAARLQSIARPNTLVASDSTRQIVKNKFIFERLDSLPQLKGFSLTTTAYQVLGEVLDGTTQPREGAPPRTPFVGRDAEIHLLETHWTGVQTGALRCVLVSGEAGMGKSRLASEFRRRLTARSHRAIECRCTPEHIHSAFHPLIDLLRRRLRLGDDDTTEAKLDRIRHRLPQEMAHDGNLALVASLLSVPVEGHLSPPKTSAEKQRQGTLDVLVAWLLQETRRGPVCLVVEDLQWIDPSTREFLHRVVAEAEQAPLLILLTLRSEQPPPHDPGFAVHEIPLKGLSPDATRAMILTACGPSAVPGEMVQLLAEKADGVPLFIEESARMVMDLGVQAHSGDAALAARFSVPTTIHDLLMARLDRLAGAKQVAQVGATIGREFSLPLLQAILGHETSPIGLNHLPAQLATLVRSGLLVEKGSGASANYFFKHALVRDAAYGSLWERDRKRLHRTIANVVREQFQDLAQSQPELLAHHFAQSGNDAQALEYWERAARRAAARSAHMEATNHLRSGLGLLARLPAVPERDRTELRLQLMLAGQLIATHGYGADQVGHAYERAAELCQRAGDEAAQMKTLLGLEGYHFMRADFERAHIIARQATAMLGDSVDPIRKIQLQWAVGNILFHQGEFAATVERLDACLVAYDAIPHHPSMVQDPGVICLCYSAWALWEIGQADQALARAQKAVAVAEQLEHKFSMAEAYAFCASVHLFRGEHPQALQCAQRARDICQENGFAVWLAYAQLLHGRLVAELGDPAAGVEEMRQAYGMWVSTGAVVTRPLYLAMQAEGLALAGRPDEGLAVLAQAFEMVCQYKEHYHEAEVRRLTGELILQSAAQHGQDRSLEAQQWLLGALEFARAHQHHAAALRSATSLGRLWQTQGRPQDAWHILKLEYDAVTEGYYTQDVQAASALLEQLQLVSSTPILA</sequence>
<dbReference type="InterPro" id="IPR011990">
    <property type="entry name" value="TPR-like_helical_dom_sf"/>
</dbReference>
<dbReference type="Gene3D" id="1.25.40.10">
    <property type="entry name" value="Tetratricopeptide repeat domain"/>
    <property type="match status" value="2"/>
</dbReference>
<dbReference type="InterPro" id="IPR001054">
    <property type="entry name" value="A/G_cyclase"/>
</dbReference>
<dbReference type="Proteomes" id="UP001180487">
    <property type="component" value="Unassembled WGS sequence"/>
</dbReference>
<dbReference type="PANTHER" id="PTHR16305:SF28">
    <property type="entry name" value="GUANYLATE CYCLASE DOMAIN-CONTAINING PROTEIN"/>
    <property type="match status" value="1"/>
</dbReference>
<dbReference type="InterPro" id="IPR041664">
    <property type="entry name" value="AAA_16"/>
</dbReference>
<evidence type="ECO:0000313" key="5">
    <source>
        <dbReference type="Proteomes" id="UP001180487"/>
    </source>
</evidence>
<name>A0ABU2CCQ3_9BURK</name>
<dbReference type="SMART" id="SM00044">
    <property type="entry name" value="CYCc"/>
    <property type="match status" value="1"/>
</dbReference>
<dbReference type="SUPFAM" id="SSF52540">
    <property type="entry name" value="P-loop containing nucleoside triphosphate hydrolases"/>
    <property type="match status" value="1"/>
</dbReference>
<dbReference type="Gene3D" id="3.40.50.300">
    <property type="entry name" value="P-loop containing nucleotide triphosphate hydrolases"/>
    <property type="match status" value="1"/>
</dbReference>
<proteinExistence type="predicted"/>
<accession>A0ABU2CCQ3</accession>
<evidence type="ECO:0000259" key="3">
    <source>
        <dbReference type="PROSITE" id="PS50125"/>
    </source>
</evidence>